<dbReference type="RefSeq" id="WP_023363562.1">
    <property type="nucleotide sequence ID" value="NC_022657.1"/>
</dbReference>
<accession>U5W4V6</accession>
<feature type="transmembrane region" description="Helical" evidence="1">
    <location>
        <begin position="289"/>
        <end position="311"/>
    </location>
</feature>
<organism evidence="2 3">
    <name type="scientific">Actinoplanes friuliensis DSM 7358</name>
    <dbReference type="NCBI Taxonomy" id="1246995"/>
    <lineage>
        <taxon>Bacteria</taxon>
        <taxon>Bacillati</taxon>
        <taxon>Actinomycetota</taxon>
        <taxon>Actinomycetes</taxon>
        <taxon>Micromonosporales</taxon>
        <taxon>Micromonosporaceae</taxon>
        <taxon>Actinoplanes</taxon>
    </lineage>
</organism>
<gene>
    <name evidence="2" type="ORF">AFR_23505</name>
</gene>
<proteinExistence type="predicted"/>
<dbReference type="STRING" id="1246995.AFR_23505"/>
<evidence type="ECO:0000313" key="3">
    <source>
        <dbReference type="Proteomes" id="UP000017746"/>
    </source>
</evidence>
<dbReference type="OrthoDB" id="5242248at2"/>
<dbReference type="HOGENOM" id="CLU_052501_0_0_11"/>
<keyword evidence="3" id="KW-1185">Reference proteome</keyword>
<dbReference type="KEGG" id="afs:AFR_23505"/>
<dbReference type="EMBL" id="CP006272">
    <property type="protein sequence ID" value="AGZ42971.1"/>
    <property type="molecule type" value="Genomic_DNA"/>
</dbReference>
<keyword evidence="1" id="KW-1133">Transmembrane helix</keyword>
<evidence type="ECO:0000313" key="2">
    <source>
        <dbReference type="EMBL" id="AGZ42971.1"/>
    </source>
</evidence>
<evidence type="ECO:0000256" key="1">
    <source>
        <dbReference type="SAM" id="Phobius"/>
    </source>
</evidence>
<keyword evidence="1" id="KW-0812">Transmembrane</keyword>
<feature type="transmembrane region" description="Helical" evidence="1">
    <location>
        <begin position="206"/>
        <end position="238"/>
    </location>
</feature>
<dbReference type="PATRIC" id="fig|1246995.3.peg.4763"/>
<evidence type="ECO:0008006" key="4">
    <source>
        <dbReference type="Google" id="ProtNLM"/>
    </source>
</evidence>
<sequence length="433" mass="45607">MRRRADLVAAGCALGLLALAMVAGALLYLAGRPVHATSAPFTGVWRPHFGIGTPMALAVAGLVVWQGFRLAATLSWRRLLLAAYGGAVAWIFSLALVDGWHRGITTRLTTDHEYLSEVGGITDVPAMLRGFAGRILDFQPDSWTTHVAGHPPGAVLVFVGLDRIGLGGGAWAAILCIVVGALIAVAVPVTIRTLGDEDAARAAVPFLVLFPGAVWIGVSADGLFAGVTTTALALLAIALTRNRIWAGVAAGVLLVSGLYLSYGLTLIVVPALAVVLLARRIRPLPWLTLGLTVAGGVAVVAAFTVSGFWWLDGYHLVVERYYQGIATDRPYGYWVWANLALVVACAGPAAAPIVRRVRPRLAPVVLLPAAGLVAILGADLSGLSKAEVERIWLPFAVWLMAGAGLLPPASRRGWLITQAVIALLINHLLRTTW</sequence>
<feature type="transmembrane region" description="Helical" evidence="1">
    <location>
        <begin position="244"/>
        <end position="277"/>
    </location>
</feature>
<feature type="transmembrane region" description="Helical" evidence="1">
    <location>
        <begin position="79"/>
        <end position="97"/>
    </location>
</feature>
<keyword evidence="1" id="KW-0472">Membrane</keyword>
<protein>
    <recommendedName>
        <fullName evidence="4">Integral membrane protein</fullName>
    </recommendedName>
</protein>
<feature type="transmembrane region" description="Helical" evidence="1">
    <location>
        <begin position="170"/>
        <end position="194"/>
    </location>
</feature>
<feature type="transmembrane region" description="Helical" evidence="1">
    <location>
        <begin position="390"/>
        <end position="406"/>
    </location>
</feature>
<dbReference type="Proteomes" id="UP000017746">
    <property type="component" value="Chromosome"/>
</dbReference>
<dbReference type="AlphaFoldDB" id="U5W4V6"/>
<feature type="transmembrane region" description="Helical" evidence="1">
    <location>
        <begin position="361"/>
        <end position="378"/>
    </location>
</feature>
<feature type="transmembrane region" description="Helical" evidence="1">
    <location>
        <begin position="52"/>
        <end position="72"/>
    </location>
</feature>
<dbReference type="eggNOG" id="ENOG502Z9Y5">
    <property type="taxonomic scope" value="Bacteria"/>
</dbReference>
<name>U5W4V6_9ACTN</name>
<reference evidence="2 3" key="1">
    <citation type="journal article" date="2014" name="J. Biotechnol.">
        <title>Complete genome sequence of the actinobacterium Actinoplanes friuliensis HAG 010964, producer of the lipopeptide antibiotic friulimycin.</title>
        <authorList>
            <person name="Ruckert C."/>
            <person name="Szczepanowski R."/>
            <person name="Albersmeier A."/>
            <person name="Goesmann A."/>
            <person name="Fischer N."/>
            <person name="Steinkamper A."/>
            <person name="Puhler A."/>
            <person name="Biener R."/>
            <person name="Schwartz D."/>
            <person name="Kalinowski J."/>
        </authorList>
    </citation>
    <scope>NUCLEOTIDE SEQUENCE [LARGE SCALE GENOMIC DNA]</scope>
    <source>
        <strain evidence="2 3">DSM 7358</strain>
    </source>
</reference>
<feature type="transmembrane region" description="Helical" evidence="1">
    <location>
        <begin position="331"/>
        <end position="354"/>
    </location>
</feature>
<feature type="transmembrane region" description="Helical" evidence="1">
    <location>
        <begin position="413"/>
        <end position="429"/>
    </location>
</feature>